<evidence type="ECO:0000256" key="2">
    <source>
        <dbReference type="ARBA" id="ARBA00022692"/>
    </source>
</evidence>
<gene>
    <name evidence="8" type="ORF">Cboi02_000328100</name>
</gene>
<dbReference type="Proteomes" id="UP001165120">
    <property type="component" value="Unassembled WGS sequence"/>
</dbReference>
<evidence type="ECO:0000313" key="8">
    <source>
        <dbReference type="EMBL" id="GME71609.1"/>
    </source>
</evidence>
<evidence type="ECO:0000256" key="6">
    <source>
        <dbReference type="SAM" id="Phobius"/>
    </source>
</evidence>
<dbReference type="AlphaFoldDB" id="A0A9W6T076"/>
<dbReference type="EMBL" id="BSXN01001106">
    <property type="protein sequence ID" value="GME71609.1"/>
    <property type="molecule type" value="Genomic_DNA"/>
</dbReference>
<organism evidence="8 9">
    <name type="scientific">Candida boidinii</name>
    <name type="common">Yeast</name>
    <dbReference type="NCBI Taxonomy" id="5477"/>
    <lineage>
        <taxon>Eukaryota</taxon>
        <taxon>Fungi</taxon>
        <taxon>Dikarya</taxon>
        <taxon>Ascomycota</taxon>
        <taxon>Saccharomycotina</taxon>
        <taxon>Pichiomycetes</taxon>
        <taxon>Pichiales</taxon>
        <taxon>Pichiaceae</taxon>
        <taxon>Ogataea</taxon>
        <taxon>Ogataea/Candida clade</taxon>
    </lineage>
</organism>
<dbReference type="InterPro" id="IPR013525">
    <property type="entry name" value="ABC2_TM"/>
</dbReference>
<name>A0A9W6T076_CANBO</name>
<evidence type="ECO:0000256" key="4">
    <source>
        <dbReference type="ARBA" id="ARBA00023136"/>
    </source>
</evidence>
<keyword evidence="4 6" id="KW-0472">Membrane</keyword>
<comment type="caution">
    <text evidence="8">The sequence shown here is derived from an EMBL/GenBank/DDBJ whole genome shotgun (WGS) entry which is preliminary data.</text>
</comment>
<feature type="transmembrane region" description="Helical" evidence="6">
    <location>
        <begin position="132"/>
        <end position="151"/>
    </location>
</feature>
<dbReference type="GO" id="GO:0140359">
    <property type="term" value="F:ABC-type transporter activity"/>
    <property type="evidence" value="ECO:0007669"/>
    <property type="project" value="InterPro"/>
</dbReference>
<dbReference type="GO" id="GO:0016020">
    <property type="term" value="C:membrane"/>
    <property type="evidence" value="ECO:0007669"/>
    <property type="project" value="UniProtKB-SubCell"/>
</dbReference>
<feature type="region of interest" description="Disordered" evidence="5">
    <location>
        <begin position="175"/>
        <end position="197"/>
    </location>
</feature>
<feature type="transmembrane region" description="Helical" evidence="6">
    <location>
        <begin position="37"/>
        <end position="57"/>
    </location>
</feature>
<keyword evidence="3 6" id="KW-1133">Transmembrane helix</keyword>
<comment type="subcellular location">
    <subcellularLocation>
        <location evidence="1">Membrane</location>
        <topology evidence="1">Multi-pass membrane protein</topology>
    </subcellularLocation>
</comment>
<keyword evidence="2 6" id="KW-0812">Transmembrane</keyword>
<evidence type="ECO:0000259" key="7">
    <source>
        <dbReference type="Pfam" id="PF01061"/>
    </source>
</evidence>
<proteinExistence type="predicted"/>
<evidence type="ECO:0000313" key="9">
    <source>
        <dbReference type="Proteomes" id="UP001165120"/>
    </source>
</evidence>
<evidence type="ECO:0000256" key="3">
    <source>
        <dbReference type="ARBA" id="ARBA00022989"/>
    </source>
</evidence>
<accession>A0A9W6T076</accession>
<protein>
    <submittedName>
        <fullName evidence="8">Unnamed protein product</fullName>
    </submittedName>
</protein>
<keyword evidence="9" id="KW-1185">Reference proteome</keyword>
<sequence length="197" mass="23042">MSPDVPSASMINSNLFAMLLLFCGILNQKEFSPRFWVFMYVASPFTYFVQAFVAPLVDNRKLECAFSEYSIMDAPEGQTCGDFLAEYIDNQGGYISNPADNVQCKYCPYTMQSQVVLKYNIKWNYRWRNFGIAWIYIVFNFGAMLVGYYVMRVKVWSLKSVIDIKNWYNPRKERHEKESTLFKAQPGDEKVLRPKKN</sequence>
<feature type="domain" description="ABC-2 type transporter transmembrane" evidence="7">
    <location>
        <begin position="2"/>
        <end position="54"/>
    </location>
</feature>
<evidence type="ECO:0000256" key="1">
    <source>
        <dbReference type="ARBA" id="ARBA00004141"/>
    </source>
</evidence>
<dbReference type="Pfam" id="PF01061">
    <property type="entry name" value="ABC2_membrane"/>
    <property type="match status" value="1"/>
</dbReference>
<reference evidence="8" key="1">
    <citation type="submission" date="2023-04" db="EMBL/GenBank/DDBJ databases">
        <title>Candida boidinii NBRC 10035.</title>
        <authorList>
            <person name="Ichikawa N."/>
            <person name="Sato H."/>
            <person name="Tonouchi N."/>
        </authorList>
    </citation>
    <scope>NUCLEOTIDE SEQUENCE</scope>
    <source>
        <strain evidence="8">NBRC 10035</strain>
    </source>
</reference>
<evidence type="ECO:0000256" key="5">
    <source>
        <dbReference type="SAM" id="MobiDB-lite"/>
    </source>
</evidence>